<keyword evidence="3 7" id="KW-0378">Hydrolase</keyword>
<feature type="domain" description="Phosphotyrosine protein phosphatase I" evidence="6">
    <location>
        <begin position="8"/>
        <end position="157"/>
    </location>
</feature>
<evidence type="ECO:0000256" key="4">
    <source>
        <dbReference type="ARBA" id="ARBA00022912"/>
    </source>
</evidence>
<dbReference type="EC" id="3.1.3.48" evidence="2"/>
<dbReference type="InterPro" id="IPR050438">
    <property type="entry name" value="LMW_PTPase"/>
</dbReference>
<dbReference type="OrthoDB" id="9784339at2"/>
<dbReference type="PANTHER" id="PTHR11717">
    <property type="entry name" value="LOW MOLECULAR WEIGHT PROTEIN TYROSINE PHOSPHATASE"/>
    <property type="match status" value="1"/>
</dbReference>
<feature type="active site" description="Proton donor" evidence="5">
    <location>
        <position position="128"/>
    </location>
</feature>
<evidence type="ECO:0000256" key="1">
    <source>
        <dbReference type="ARBA" id="ARBA00011063"/>
    </source>
</evidence>
<proteinExistence type="inferred from homology"/>
<dbReference type="InterPro" id="IPR036196">
    <property type="entry name" value="Ptyr_pPase_sf"/>
</dbReference>
<evidence type="ECO:0000256" key="2">
    <source>
        <dbReference type="ARBA" id="ARBA00013064"/>
    </source>
</evidence>
<gene>
    <name evidence="7" type="primary">ptpA</name>
    <name evidence="7" type="ORF">CGERO_07740</name>
</gene>
<organism evidence="7 8">
    <name type="scientific">Corynebacterium gerontici</name>
    <dbReference type="NCBI Taxonomy" id="2079234"/>
    <lineage>
        <taxon>Bacteria</taxon>
        <taxon>Bacillati</taxon>
        <taxon>Actinomycetota</taxon>
        <taxon>Actinomycetes</taxon>
        <taxon>Mycobacteriales</taxon>
        <taxon>Corynebacteriaceae</taxon>
        <taxon>Corynebacterium</taxon>
    </lineage>
</organism>
<keyword evidence="8" id="KW-1185">Reference proteome</keyword>
<sequence>MPSSNKSLGVVFVCTGNICRSPMGEVILRDAVEREGLGQQVHVSSCGTGGWHIGQGADRRALSALRHKGFDGSAHKAAQIGEEAEHADLLIALDRGHQQALLKLGYDPERIRLLRSFDPQADTEDVEDPYYGDAKDFATARDQILDATPGIIQWIKEHLREH</sequence>
<keyword evidence="4" id="KW-0904">Protein phosphatase</keyword>
<dbReference type="KEGG" id="cgk:CGERO_07740"/>
<reference evidence="7 8" key="1">
    <citation type="submission" date="2018-11" db="EMBL/GenBank/DDBJ databases">
        <authorList>
            <person name="Kleinhagauer T."/>
            <person name="Glaeser S.P."/>
            <person name="Spergser J."/>
            <person name="Ruckert C."/>
            <person name="Kaempfer P."/>
            <person name="Busse H.-J."/>
        </authorList>
    </citation>
    <scope>NUCLEOTIDE SEQUENCE [LARGE SCALE GENOMIC DNA]</scope>
    <source>
        <strain evidence="7 8">W8</strain>
    </source>
</reference>
<dbReference type="PANTHER" id="PTHR11717:SF7">
    <property type="entry name" value="LOW MOLECULAR WEIGHT PHOSPHOTYROSINE PROTEIN PHOSPHATASE"/>
    <property type="match status" value="1"/>
</dbReference>
<feature type="active site" description="Nucleophile" evidence="5">
    <location>
        <position position="14"/>
    </location>
</feature>
<dbReference type="SMART" id="SM00226">
    <property type="entry name" value="LMWPc"/>
    <property type="match status" value="1"/>
</dbReference>
<evidence type="ECO:0000256" key="3">
    <source>
        <dbReference type="ARBA" id="ARBA00022801"/>
    </source>
</evidence>
<dbReference type="CDD" id="cd16343">
    <property type="entry name" value="LMWPTP"/>
    <property type="match status" value="1"/>
</dbReference>
<protein>
    <recommendedName>
        <fullName evidence="2">protein-tyrosine-phosphatase</fullName>
        <ecNumber evidence="2">3.1.3.48</ecNumber>
    </recommendedName>
</protein>
<comment type="similarity">
    <text evidence="1">Belongs to the low molecular weight phosphotyrosine protein phosphatase family.</text>
</comment>
<name>A0A3G6J4H8_9CORY</name>
<dbReference type="GO" id="GO:0004725">
    <property type="term" value="F:protein tyrosine phosphatase activity"/>
    <property type="evidence" value="ECO:0007669"/>
    <property type="project" value="UniProtKB-EC"/>
</dbReference>
<evidence type="ECO:0000313" key="8">
    <source>
        <dbReference type="Proteomes" id="UP000271587"/>
    </source>
</evidence>
<dbReference type="SUPFAM" id="SSF52788">
    <property type="entry name" value="Phosphotyrosine protein phosphatases I"/>
    <property type="match status" value="1"/>
</dbReference>
<dbReference type="Proteomes" id="UP000271587">
    <property type="component" value="Chromosome"/>
</dbReference>
<dbReference type="InterPro" id="IPR023485">
    <property type="entry name" value="Ptyr_pPase"/>
</dbReference>
<feature type="active site" evidence="5">
    <location>
        <position position="20"/>
    </location>
</feature>
<dbReference type="Gene3D" id="3.40.50.2300">
    <property type="match status" value="1"/>
</dbReference>
<dbReference type="InterPro" id="IPR017867">
    <property type="entry name" value="Tyr_phospatase_low_mol_wt"/>
</dbReference>
<evidence type="ECO:0000259" key="6">
    <source>
        <dbReference type="SMART" id="SM00226"/>
    </source>
</evidence>
<dbReference type="AlphaFoldDB" id="A0A3G6J4H8"/>
<evidence type="ECO:0000256" key="5">
    <source>
        <dbReference type="PIRSR" id="PIRSR617867-1"/>
    </source>
</evidence>
<dbReference type="EMBL" id="CP033897">
    <property type="protein sequence ID" value="AZA11848.1"/>
    <property type="molecule type" value="Genomic_DNA"/>
</dbReference>
<dbReference type="PRINTS" id="PR00719">
    <property type="entry name" value="LMWPTPASE"/>
</dbReference>
<evidence type="ECO:0000313" key="7">
    <source>
        <dbReference type="EMBL" id="AZA11848.1"/>
    </source>
</evidence>
<dbReference type="Pfam" id="PF01451">
    <property type="entry name" value="LMWPc"/>
    <property type="match status" value="1"/>
</dbReference>
<dbReference type="RefSeq" id="WP_123934757.1">
    <property type="nucleotide sequence ID" value="NZ_CP033897.1"/>
</dbReference>
<accession>A0A3G6J4H8</accession>